<dbReference type="InterPro" id="IPR002421">
    <property type="entry name" value="5-3_exonuclease"/>
</dbReference>
<dbReference type="GO" id="GO:0033567">
    <property type="term" value="P:DNA replication, Okazaki fragment processing"/>
    <property type="evidence" value="ECO:0007669"/>
    <property type="project" value="InterPro"/>
</dbReference>
<dbReference type="SMART" id="SM00475">
    <property type="entry name" value="53EXOc"/>
    <property type="match status" value="1"/>
</dbReference>
<dbReference type="GO" id="GO:0008409">
    <property type="term" value="F:5'-3' exonuclease activity"/>
    <property type="evidence" value="ECO:0007669"/>
    <property type="project" value="InterPro"/>
</dbReference>
<evidence type="ECO:0000256" key="4">
    <source>
        <dbReference type="ARBA" id="ARBA00049957"/>
    </source>
</evidence>
<dbReference type="GO" id="GO:0016779">
    <property type="term" value="F:nucleotidyltransferase activity"/>
    <property type="evidence" value="ECO:0007669"/>
    <property type="project" value="UniProtKB-KW"/>
</dbReference>
<dbReference type="InterPro" id="IPR020046">
    <property type="entry name" value="5-3_exonucl_a-hlix_arch_N"/>
</dbReference>
<dbReference type="OrthoDB" id="9806424at2"/>
<dbReference type="GO" id="GO:0003677">
    <property type="term" value="F:DNA binding"/>
    <property type="evidence" value="ECO:0007669"/>
    <property type="project" value="UniProtKB-KW"/>
</dbReference>
<evidence type="ECO:0000256" key="5">
    <source>
        <dbReference type="ARBA" id="ARBA00050026"/>
    </source>
</evidence>
<dbReference type="GO" id="GO:0017108">
    <property type="term" value="F:5'-flap endonuclease activity"/>
    <property type="evidence" value="ECO:0007669"/>
    <property type="project" value="InterPro"/>
</dbReference>
<dbReference type="KEGG" id="hcr:X271_00473"/>
<dbReference type="Gene3D" id="3.40.50.1010">
    <property type="entry name" value="5'-nuclease"/>
    <property type="match status" value="1"/>
</dbReference>
<dbReference type="Proteomes" id="UP000019450">
    <property type="component" value="Chromosome"/>
</dbReference>
<evidence type="ECO:0000313" key="8">
    <source>
        <dbReference type="Proteomes" id="UP000019450"/>
    </source>
</evidence>
<keyword evidence="7" id="KW-0548">Nucleotidyltransferase</keyword>
<keyword evidence="7" id="KW-0808">Transferase</keyword>
<dbReference type="HOGENOM" id="CLU_004675_1_5_14"/>
<dbReference type="InterPro" id="IPR038969">
    <property type="entry name" value="FEN"/>
</dbReference>
<comment type="function">
    <text evidence="4">5'-3' exonuclease acting preferentially on double-stranded DNA.</text>
</comment>
<keyword evidence="8" id="KW-1185">Reference proteome</keyword>
<dbReference type="eggNOG" id="COG0258">
    <property type="taxonomic scope" value="Bacteria"/>
</dbReference>
<dbReference type="EMBL" id="CP006932">
    <property type="protein sequence ID" value="AHK22578.1"/>
    <property type="molecule type" value="Genomic_DNA"/>
</dbReference>
<protein>
    <recommendedName>
        <fullName evidence="5">5'-3' exonuclease</fullName>
    </recommendedName>
</protein>
<keyword evidence="3" id="KW-0238">DNA-binding</keyword>
<evidence type="ECO:0000256" key="1">
    <source>
        <dbReference type="ARBA" id="ARBA00022722"/>
    </source>
</evidence>
<dbReference type="InterPro" id="IPR020045">
    <property type="entry name" value="DNA_polI_H3TH"/>
</dbReference>
<sequence>MENKEILLIDGNSLLFKSFFGTQKMLENKKGYNSKNEPVNALRSFSLMILKLQEIFKEAQSIFIAFDSKEKKTYRHQYDFYKATRKETPKDLILQIPMAYQFLKLYGINAANDPYNEADDLIGIVANKAKKENYIVNIITTDNDFLQLVDENVNIYLAKKGVQDLEEFNIFNFAKKLNNLSPIQIPDFKSIAGDKSDNILGIKGIGPQGAIKLLNYYNNLETIIKNVDKLENPLKEKILEYKDLALRDKNLATIKIKDDHFKFKLSDFIYKKPDNFADLIKFFEEKEVFTLANKFKKLALENNN</sequence>
<dbReference type="SMART" id="SM00279">
    <property type="entry name" value="HhH2"/>
    <property type="match status" value="1"/>
</dbReference>
<dbReference type="Pfam" id="PF01367">
    <property type="entry name" value="5_3_exonuc"/>
    <property type="match status" value="1"/>
</dbReference>
<organism evidence="7 8">
    <name type="scientific">Candidatus Hepatoplasma crinochetorum Av</name>
    <dbReference type="NCBI Taxonomy" id="1427984"/>
    <lineage>
        <taxon>Bacteria</taxon>
        <taxon>Bacillati</taxon>
        <taxon>Mycoplasmatota</taxon>
        <taxon>Mollicutes</taxon>
        <taxon>Candidatus Hepatoplasmataceae</taxon>
        <taxon>Candidatus Hepatoplasma</taxon>
    </lineage>
</organism>
<evidence type="ECO:0000256" key="3">
    <source>
        <dbReference type="ARBA" id="ARBA00023125"/>
    </source>
</evidence>
<evidence type="ECO:0000313" key="7">
    <source>
        <dbReference type="EMBL" id="AHK22578.1"/>
    </source>
</evidence>
<keyword evidence="1" id="KW-0540">Nuclease</keyword>
<dbReference type="FunFam" id="1.10.150.20:FF:000003">
    <property type="entry name" value="DNA polymerase I"/>
    <property type="match status" value="1"/>
</dbReference>
<dbReference type="STRING" id="1427984.X271_00473"/>
<evidence type="ECO:0000256" key="2">
    <source>
        <dbReference type="ARBA" id="ARBA00022801"/>
    </source>
</evidence>
<dbReference type="SUPFAM" id="SSF88723">
    <property type="entry name" value="PIN domain-like"/>
    <property type="match status" value="1"/>
</dbReference>
<evidence type="ECO:0000259" key="6">
    <source>
        <dbReference type="SMART" id="SM00475"/>
    </source>
</evidence>
<proteinExistence type="predicted"/>
<dbReference type="PANTHER" id="PTHR42646:SF2">
    <property type="entry name" value="5'-3' EXONUCLEASE FAMILY PROTEIN"/>
    <property type="match status" value="1"/>
</dbReference>
<dbReference type="Pfam" id="PF02739">
    <property type="entry name" value="5_3_exonuc_N"/>
    <property type="match status" value="1"/>
</dbReference>
<dbReference type="RefSeq" id="WP_025208866.1">
    <property type="nucleotide sequence ID" value="NZ_CP006932.1"/>
</dbReference>
<dbReference type="InterPro" id="IPR008918">
    <property type="entry name" value="HhH2"/>
</dbReference>
<dbReference type="PANTHER" id="PTHR42646">
    <property type="entry name" value="FLAP ENDONUCLEASE XNI"/>
    <property type="match status" value="1"/>
</dbReference>
<dbReference type="InterPro" id="IPR029060">
    <property type="entry name" value="PIN-like_dom_sf"/>
</dbReference>
<dbReference type="CDD" id="cd09859">
    <property type="entry name" value="PIN_53EXO"/>
    <property type="match status" value="1"/>
</dbReference>
<keyword evidence="2" id="KW-0378">Hydrolase</keyword>
<name>W8GG65_9MOLU</name>
<dbReference type="InterPro" id="IPR036279">
    <property type="entry name" value="5-3_exonuclease_C_sf"/>
</dbReference>
<gene>
    <name evidence="7" type="primary">polA</name>
    <name evidence="7" type="ORF">X271_00473</name>
</gene>
<dbReference type="SUPFAM" id="SSF47807">
    <property type="entry name" value="5' to 3' exonuclease, C-terminal subdomain"/>
    <property type="match status" value="1"/>
</dbReference>
<accession>W8GG65</accession>
<dbReference type="Gene3D" id="1.10.150.20">
    <property type="entry name" value="5' to 3' exonuclease, C-terminal subdomain"/>
    <property type="match status" value="1"/>
</dbReference>
<dbReference type="CDD" id="cd09898">
    <property type="entry name" value="H3TH_53EXO"/>
    <property type="match status" value="1"/>
</dbReference>
<feature type="domain" description="5'-3' exonuclease" evidence="6">
    <location>
        <begin position="3"/>
        <end position="271"/>
    </location>
</feature>
<dbReference type="AlphaFoldDB" id="W8GG65"/>
<reference evidence="7 8" key="1">
    <citation type="journal article" date="2014" name="Genome Biol. Evol.">
        <title>Phylogenomics of "Candidatus Hepatoplasma crinochetorum," a Lineage of Mollicutes Associated with Noninsect Arthropods.</title>
        <authorList>
            <person name="Leclercq S."/>
            <person name="Dittmer J."/>
            <person name="Bouchon D."/>
            <person name="Cordaux R."/>
        </authorList>
    </citation>
    <scope>NUCLEOTIDE SEQUENCE [LARGE SCALE GENOMIC DNA]</scope>
    <source>
        <strain evidence="7 8">Av</strain>
    </source>
</reference>